<feature type="signal peptide" evidence="1">
    <location>
        <begin position="1"/>
        <end position="24"/>
    </location>
</feature>
<organism evidence="2 3">
    <name type="scientific">Bifidobacterium pullorum subsp. saeculare</name>
    <dbReference type="NCBI Taxonomy" id="78257"/>
    <lineage>
        <taxon>Bacteria</taxon>
        <taxon>Bacillati</taxon>
        <taxon>Actinomycetota</taxon>
        <taxon>Actinomycetes</taxon>
        <taxon>Bifidobacteriales</taxon>
        <taxon>Bifidobacteriaceae</taxon>
        <taxon>Bifidobacterium</taxon>
    </lineage>
</organism>
<dbReference type="EMBL" id="JACLYU010000001">
    <property type="protein sequence ID" value="MBM6698961.1"/>
    <property type="molecule type" value="Genomic_DNA"/>
</dbReference>
<reference evidence="2" key="1">
    <citation type="submission" date="2020-08" db="EMBL/GenBank/DDBJ databases">
        <authorList>
            <person name="Cejkova D."/>
            <person name="Kubasova T."/>
            <person name="Jahodarova E."/>
            <person name="Rychlik I."/>
        </authorList>
    </citation>
    <scope>NUCLEOTIDE SEQUENCE</scope>
    <source>
        <strain evidence="2">An836</strain>
    </source>
</reference>
<dbReference type="PROSITE" id="PS51257">
    <property type="entry name" value="PROKAR_LIPOPROTEIN"/>
    <property type="match status" value="1"/>
</dbReference>
<reference evidence="2" key="2">
    <citation type="journal article" date="2021" name="Sci. Rep.">
        <title>The distribution of antibiotic resistance genes in chicken gut microbiota commensals.</title>
        <authorList>
            <person name="Juricova H."/>
            <person name="Matiasovicova J."/>
            <person name="Kubasova T."/>
            <person name="Cejkova D."/>
            <person name="Rychlik I."/>
        </authorList>
    </citation>
    <scope>NUCLEOTIDE SEQUENCE</scope>
    <source>
        <strain evidence="2">An836</strain>
    </source>
</reference>
<evidence type="ECO:0000256" key="1">
    <source>
        <dbReference type="SAM" id="SignalP"/>
    </source>
</evidence>
<gene>
    <name evidence="2" type="ORF">H7U32_01185</name>
</gene>
<evidence type="ECO:0000313" key="3">
    <source>
        <dbReference type="Proteomes" id="UP000718821"/>
    </source>
</evidence>
<proteinExistence type="predicted"/>
<protein>
    <recommendedName>
        <fullName evidence="4">Lipoprotein</fullName>
    </recommendedName>
</protein>
<feature type="chain" id="PRO_5036920800" description="Lipoprotein" evidence="1">
    <location>
        <begin position="25"/>
        <end position="185"/>
    </location>
</feature>
<name>A0A939B9L4_9BIFI</name>
<sequence>MRSCIIRRALVGMTITACLVGLSACEGMHDTSAEQRSVPAAGDQSESEAAAKRAARDFTIRALTAYEQAYDFDDDMVPARLLGKASTNGNSDIPLRSPVGAVGADTTYYVAYLCKQPSQASFSLSLKRGDERRRLILHEACMGGVESIEYPVSRFPDATSLSIHASDGTRLVIAMYERTEQKGME</sequence>
<evidence type="ECO:0008006" key="4">
    <source>
        <dbReference type="Google" id="ProtNLM"/>
    </source>
</evidence>
<keyword evidence="1" id="KW-0732">Signal</keyword>
<dbReference type="Proteomes" id="UP000718821">
    <property type="component" value="Unassembled WGS sequence"/>
</dbReference>
<keyword evidence="3" id="KW-1185">Reference proteome</keyword>
<dbReference type="AlphaFoldDB" id="A0A939B9L4"/>
<accession>A0A939B9L4</accession>
<dbReference type="RefSeq" id="WP_204467284.1">
    <property type="nucleotide sequence ID" value="NZ_JACLYU010000001.1"/>
</dbReference>
<evidence type="ECO:0000313" key="2">
    <source>
        <dbReference type="EMBL" id="MBM6698961.1"/>
    </source>
</evidence>
<comment type="caution">
    <text evidence="2">The sequence shown here is derived from an EMBL/GenBank/DDBJ whole genome shotgun (WGS) entry which is preliminary data.</text>
</comment>